<dbReference type="Pfam" id="PF00535">
    <property type="entry name" value="Glycos_transf_2"/>
    <property type="match status" value="1"/>
</dbReference>
<keyword evidence="3" id="KW-0808">Transferase</keyword>
<gene>
    <name evidence="3" type="ORF">UT39_C0017G0022</name>
</gene>
<proteinExistence type="predicted"/>
<feature type="non-terminal residue" evidence="3">
    <location>
        <position position="1"/>
    </location>
</feature>
<feature type="transmembrane region" description="Helical" evidence="1">
    <location>
        <begin position="186"/>
        <end position="205"/>
    </location>
</feature>
<dbReference type="SUPFAM" id="SSF53448">
    <property type="entry name" value="Nucleotide-diphospho-sugar transferases"/>
    <property type="match status" value="1"/>
</dbReference>
<evidence type="ECO:0000256" key="1">
    <source>
        <dbReference type="SAM" id="Phobius"/>
    </source>
</evidence>
<sequence length="229" mass="26165">ICVIDGMVDKSYDVASKVAAKFPDKIRVVGYLTNLGKGHAVRYGMARAKGDVVGFIDAGGDLEPNGISILLEHFQWYDADIIIGSKRHPASKVIYPWQRKVISFVYQIIVKILFGLNVKDTQVGIKFFKREVLEKVMPRLVVKAFAFDIEFLAVANYLGFKRIYEAPVELKMNFNDGVSTIIGKKFFLISFATLWDTVAVFYRLMIKRYYDARNKDNWITPEYLKINGK</sequence>
<dbReference type="InterPro" id="IPR029044">
    <property type="entry name" value="Nucleotide-diphossugar_trans"/>
</dbReference>
<dbReference type="InterPro" id="IPR001173">
    <property type="entry name" value="Glyco_trans_2-like"/>
</dbReference>
<dbReference type="PANTHER" id="PTHR10859:SF91">
    <property type="entry name" value="DOLICHYL-PHOSPHATE BETA-GLUCOSYLTRANSFERASE"/>
    <property type="match status" value="1"/>
</dbReference>
<accession>A0A0G0N5I7</accession>
<dbReference type="GO" id="GO:0016740">
    <property type="term" value="F:transferase activity"/>
    <property type="evidence" value="ECO:0007669"/>
    <property type="project" value="UniProtKB-KW"/>
</dbReference>
<name>A0A0G0N5I7_9BACT</name>
<keyword evidence="1" id="KW-0472">Membrane</keyword>
<reference evidence="3 4" key="1">
    <citation type="journal article" date="2015" name="Nature">
        <title>rRNA introns, odd ribosomes, and small enigmatic genomes across a large radiation of phyla.</title>
        <authorList>
            <person name="Brown C.T."/>
            <person name="Hug L.A."/>
            <person name="Thomas B.C."/>
            <person name="Sharon I."/>
            <person name="Castelle C.J."/>
            <person name="Singh A."/>
            <person name="Wilkins M.J."/>
            <person name="Williams K.H."/>
            <person name="Banfield J.F."/>
        </authorList>
    </citation>
    <scope>NUCLEOTIDE SEQUENCE [LARGE SCALE GENOMIC DNA]</scope>
</reference>
<dbReference type="STRING" id="1618550.UT39_C0017G0022"/>
<dbReference type="Proteomes" id="UP000034246">
    <property type="component" value="Unassembled WGS sequence"/>
</dbReference>
<comment type="caution">
    <text evidence="3">The sequence shown here is derived from an EMBL/GenBank/DDBJ whole genome shotgun (WGS) entry which is preliminary data.</text>
</comment>
<organism evidence="3 4">
    <name type="scientific">Candidatus Woesebacteria bacterium GW2011_GWA1_39_21</name>
    <dbReference type="NCBI Taxonomy" id="1618550"/>
    <lineage>
        <taxon>Bacteria</taxon>
        <taxon>Candidatus Woeseibacteriota</taxon>
    </lineage>
</organism>
<dbReference type="Gene3D" id="3.90.550.10">
    <property type="entry name" value="Spore Coat Polysaccharide Biosynthesis Protein SpsA, Chain A"/>
    <property type="match status" value="1"/>
</dbReference>
<evidence type="ECO:0000313" key="4">
    <source>
        <dbReference type="Proteomes" id="UP000034246"/>
    </source>
</evidence>
<dbReference type="AlphaFoldDB" id="A0A0G0N5I7"/>
<evidence type="ECO:0000313" key="3">
    <source>
        <dbReference type="EMBL" id="KKR10658.1"/>
    </source>
</evidence>
<dbReference type="EMBL" id="LBWP01000017">
    <property type="protein sequence ID" value="KKR10658.1"/>
    <property type="molecule type" value="Genomic_DNA"/>
</dbReference>
<feature type="domain" description="Glycosyltransferase 2-like" evidence="2">
    <location>
        <begin position="1"/>
        <end position="136"/>
    </location>
</feature>
<dbReference type="GO" id="GO:0006487">
    <property type="term" value="P:protein N-linked glycosylation"/>
    <property type="evidence" value="ECO:0007669"/>
    <property type="project" value="TreeGrafter"/>
</dbReference>
<keyword evidence="1" id="KW-1133">Transmembrane helix</keyword>
<protein>
    <submittedName>
        <fullName evidence="3">Glycosyl transferase, family 2</fullName>
    </submittedName>
</protein>
<dbReference type="PANTHER" id="PTHR10859">
    <property type="entry name" value="GLYCOSYL TRANSFERASE"/>
    <property type="match status" value="1"/>
</dbReference>
<evidence type="ECO:0000259" key="2">
    <source>
        <dbReference type="Pfam" id="PF00535"/>
    </source>
</evidence>
<keyword evidence="1" id="KW-0812">Transmembrane</keyword>